<dbReference type="Pfam" id="PF11915">
    <property type="entry name" value="DUF3433"/>
    <property type="match status" value="2"/>
</dbReference>
<dbReference type="Gene3D" id="3.40.50.720">
    <property type="entry name" value="NAD(P)-binding Rossmann-like Domain"/>
    <property type="match status" value="1"/>
</dbReference>
<dbReference type="PANTHER" id="PTHR37544:SF3">
    <property type="entry name" value="SPRAY"/>
    <property type="match status" value="1"/>
</dbReference>
<name>A0A364NG19_STELY</name>
<dbReference type="PANTHER" id="PTHR37544">
    <property type="entry name" value="SPRAY-RELATED"/>
    <property type="match status" value="1"/>
</dbReference>
<feature type="transmembrane region" description="Helical" evidence="1">
    <location>
        <begin position="444"/>
        <end position="468"/>
    </location>
</feature>
<dbReference type="CDD" id="cd05254">
    <property type="entry name" value="dTDP_HR_like_SDR_e"/>
    <property type="match status" value="1"/>
</dbReference>
<protein>
    <recommendedName>
        <fullName evidence="2">RmlD-like substrate binding domain-containing protein</fullName>
    </recommendedName>
</protein>
<dbReference type="Proteomes" id="UP000249619">
    <property type="component" value="Unassembled WGS sequence"/>
</dbReference>
<dbReference type="FunFam" id="3.40.50.720:FF:000357">
    <property type="entry name" value="Methionine adenosyltransferase 2 subunit beta"/>
    <property type="match status" value="1"/>
</dbReference>
<evidence type="ECO:0000259" key="2">
    <source>
        <dbReference type="Pfam" id="PF04321"/>
    </source>
</evidence>
<dbReference type="Pfam" id="PF04321">
    <property type="entry name" value="RmlD_sub_bind"/>
    <property type="match status" value="1"/>
</dbReference>
<evidence type="ECO:0000256" key="1">
    <source>
        <dbReference type="SAM" id="Phobius"/>
    </source>
</evidence>
<dbReference type="InterPro" id="IPR029903">
    <property type="entry name" value="RmlD-like-bd"/>
</dbReference>
<feature type="transmembrane region" description="Helical" evidence="1">
    <location>
        <begin position="1455"/>
        <end position="1476"/>
    </location>
</feature>
<feature type="transmembrane region" description="Helical" evidence="1">
    <location>
        <begin position="378"/>
        <end position="396"/>
    </location>
</feature>
<keyword evidence="1" id="KW-0472">Membrane</keyword>
<evidence type="ECO:0000313" key="3">
    <source>
        <dbReference type="EMBL" id="RAR16177.1"/>
    </source>
</evidence>
<feature type="domain" description="RmlD-like substrate binding" evidence="2">
    <location>
        <begin position="5"/>
        <end position="316"/>
    </location>
</feature>
<feature type="transmembrane region" description="Helical" evidence="1">
    <location>
        <begin position="1058"/>
        <end position="1079"/>
    </location>
</feature>
<feature type="transmembrane region" description="Helical" evidence="1">
    <location>
        <begin position="828"/>
        <end position="850"/>
    </location>
</feature>
<reference evidence="4" key="1">
    <citation type="submission" date="2018-05" db="EMBL/GenBank/DDBJ databases">
        <title>Draft genome sequence of Stemphylium lycopersici strain CIDEFI 213.</title>
        <authorList>
            <person name="Medina R."/>
            <person name="Franco M.E.E."/>
            <person name="Lucentini C.G."/>
            <person name="Saparrat M.C.N."/>
            <person name="Balatti P.A."/>
        </authorList>
    </citation>
    <scope>NUCLEOTIDE SEQUENCE [LARGE SCALE GENOMIC DNA]</scope>
    <source>
        <strain evidence="4">CIDEFI 213</strain>
    </source>
</reference>
<comment type="caution">
    <text evidence="3">The sequence shown here is derived from an EMBL/GenBank/DDBJ whole genome shotgun (WGS) entry which is preliminary data.</text>
</comment>
<dbReference type="InterPro" id="IPR021840">
    <property type="entry name" value="DUF3433"/>
</dbReference>
<sequence length="1577" mass="175271">MSRLTLITGASGLLGRQVQREFSLDGWKSIGTGLNRITLPDVIKLDILNRSELEKALDEINPSVVVHCAANRFPDSCTADPEAARALNVGSSRALAEATIARGIFLIYISTDYVFSGRPGEAPYKVDATPNPPNVISMMILSKVRLTAMISYGQTKLEGEQAALDVANQAAAKNKVVILRVPVLYGACDEPKDSAVNVLMSQLWNAQQIDEGEPKIQVDDYALRYPTNTQDVGRVCRDIAKLYLDPTNADRELPSILHFSSEDQMTKWQICQMFADIMGLPLDNMVPFKPEEEPKDGTIRPYDCHLDTSELQKLGIDVSTVDFKTWWCESVVMEAKRVQSSWALIAIVQVLLVRSDQNGGIILASAINDIAFAQSFEYLYLPTIIALVFSIFWSWIDLQVKRVEPYHQLSKEDGAWGKDSLLMSYPFDFLPFVPFSAFKNQHWAVFWASICVVLVTWGLVPLQAGIFATEIITRSSPVSILRSETFMSASEQPLKITGRYIQSAHGITWLNETLPPYMTRDYILAPFTSNESIIDAATNATWTSDTTLYSLDMGCEVPIVGYKNTTRYSGLNSPPTTVQTAEYMSSNGCGFPTEYFDGFGNETIGPNPSFQNQSIYDTKEFATAYIGYYQSDFADFYLETFCPETSNHTFMALYTRNKQSADDAPQNITRLYCTPFYYEQEVSATIDASTGRPLGVIPKGEKKLLPAEKWNSSFFEYQMNTGRTNKQPRDSLPLQYWPDQIETVSTLNLSLGVQSVILSSMAGFAIGATNHTLEELLDPEALRSSYEATYRIIFARSMAEILTKDFSTATTINGSTEYTVAAVVVVPVFAYIVEGLLGFISICSIALFIISLRRKWTLRSDPSTIASIMALVSDNPSLLDDFAKLGQVTAKEFEDYIRAKKFWLERSERGNAIAEADSFDPLDNAAHGIIRTDSSESQAPMPVRPREFRSFMVAPFVILLIGLAIALGVLLAKSQPHGIIRPSSTIVRQIVENYIPTALATLIEPVWILINRLLCLLQPLEELRGGKAAAQKSIDADYSSLPPQLVMFKALRSSHFKLAAVCLMALLANVLAVAFSGVFEERSVIIPRAVSFVPHFEHRFVSINGSVGPNTGIDDQQRLALKPSGAYTGGQGENQFLVAESNYSAGTPLPAWTDDRFMYMPFVDETNLGANDMEELQARTTAIGAELECQQLQAQDWEASWFSDALGYAKMNISVTMNGTTCERTDFITYLGPRDPGMINEECQGGPVAMEIANVLGPRQNASVVEKNLCAEVAIMAYFRDTNICSRNTTTTVKKQNAAFFGCRSRLVGGESDVGINREGRVQTVYLRNSSSDLSPAFLQKHFDNDASNLLHQGNSYLLPMWTEPVWHNESYAADFMNYFMIRHGNQSRLTDPTLPLPSLDELTRNLYPVYSKIFAIWLGINKSKLLVPRGESSNFSIEGLASERQTRIFLSKSLFIIAEVILGVYVFVAICIYLWRPGRFLPRMPTSIGAIIALFAASQAVRDMRGTSLLTRRERRKHLRNIGGTYGYGTFIGSDAKLHEGIEKEPLVNAVRLPGVVEKVQTGFSSKSFMFKRSPS</sequence>
<dbReference type="STRING" id="183478.A0A364NG19"/>
<keyword evidence="4" id="KW-1185">Reference proteome</keyword>
<dbReference type="EMBL" id="QGDH01000005">
    <property type="protein sequence ID" value="RAR16177.1"/>
    <property type="molecule type" value="Genomic_DNA"/>
</dbReference>
<feature type="transmembrane region" description="Helical" evidence="1">
    <location>
        <begin position="951"/>
        <end position="972"/>
    </location>
</feature>
<accession>A0A364NG19</accession>
<dbReference type="InterPro" id="IPR036291">
    <property type="entry name" value="NAD(P)-bd_dom_sf"/>
</dbReference>
<keyword evidence="1" id="KW-0812">Transmembrane</keyword>
<evidence type="ECO:0000313" key="4">
    <source>
        <dbReference type="Proteomes" id="UP000249619"/>
    </source>
</evidence>
<proteinExistence type="predicted"/>
<dbReference type="UniPathway" id="UPA00315">
    <property type="reaction ID" value="UER00080"/>
</dbReference>
<keyword evidence="1" id="KW-1133">Transmembrane helix</keyword>
<organism evidence="3 4">
    <name type="scientific">Stemphylium lycopersici</name>
    <name type="common">Tomato gray leaf spot disease fungus</name>
    <name type="synonym">Thyrospora lycopersici</name>
    <dbReference type="NCBI Taxonomy" id="183478"/>
    <lineage>
        <taxon>Eukaryota</taxon>
        <taxon>Fungi</taxon>
        <taxon>Dikarya</taxon>
        <taxon>Ascomycota</taxon>
        <taxon>Pezizomycotina</taxon>
        <taxon>Dothideomycetes</taxon>
        <taxon>Pleosporomycetidae</taxon>
        <taxon>Pleosporales</taxon>
        <taxon>Pleosporineae</taxon>
        <taxon>Pleosporaceae</taxon>
        <taxon>Stemphylium</taxon>
    </lineage>
</organism>
<gene>
    <name evidence="3" type="ORF">DDE83_000534</name>
</gene>
<dbReference type="SUPFAM" id="SSF51735">
    <property type="entry name" value="NAD(P)-binding Rossmann-fold domains"/>
    <property type="match status" value="1"/>
</dbReference>
<dbReference type="GO" id="GO:0006556">
    <property type="term" value="P:S-adenosylmethionine biosynthetic process"/>
    <property type="evidence" value="ECO:0007669"/>
    <property type="project" value="UniProtKB-UniPathway"/>
</dbReference>